<dbReference type="STRING" id="3076.A0A2P6TWT1"/>
<evidence type="ECO:0000313" key="2">
    <source>
        <dbReference type="EMBL" id="PRW58520.1"/>
    </source>
</evidence>
<reference evidence="2 3" key="1">
    <citation type="journal article" date="2018" name="Plant J.">
        <title>Genome sequences of Chlorella sorokiniana UTEX 1602 and Micractinium conductrix SAG 241.80: implications to maltose excretion by a green alga.</title>
        <authorList>
            <person name="Arriola M.B."/>
            <person name="Velmurugan N."/>
            <person name="Zhang Y."/>
            <person name="Plunkett M.H."/>
            <person name="Hondzo H."/>
            <person name="Barney B.M."/>
        </authorList>
    </citation>
    <scope>NUCLEOTIDE SEQUENCE [LARGE SCALE GENOMIC DNA]</scope>
    <source>
        <strain evidence="3">UTEX 1602</strain>
    </source>
</reference>
<dbReference type="Gene3D" id="2.60.120.330">
    <property type="entry name" value="B-lactam Antibiotic, Isopenicillin N Synthase, Chain"/>
    <property type="match status" value="1"/>
</dbReference>
<sequence length="404" mass="43201">MASRSPRQQLGKAAGPQVVTVSATSGGSGAGAAAAPPGPVLLQPGMEPNPLCTQLPVFDLSVFLNAPDKHAPEVQRLCAALASCLQQSSALVVRDPRVDTRDNEGFLDLMERYFAQPLEQKMGDVRPELAYQVGATPEGVENPRCLRDAKLRELAAGMPPEHAPTIPTGPDVKWRFFWRLEAADRPRSTQFPELNAEPVVPAAFPEWSQVMDGWGGKMLGAVGTVAEMAARGFGLEPDAFTSRMAHAPHLLAPTGSDLSKHSALGTVFAGFHYDLNFLTIHGRSRYPGLFAWLADGRRIPVRIPEGCLLLQAGKQMEWLTGGAVKAGFHEVICTEETVAAAQRAAAEGRPTWRVSSTVFSQIASDVVLQPLGRFAGEPGATAYPATPAGRQVADELAMINLKAE</sequence>
<feature type="region of interest" description="Disordered" evidence="1">
    <location>
        <begin position="1"/>
        <end position="34"/>
    </location>
</feature>
<organism evidence="2 3">
    <name type="scientific">Chlorella sorokiniana</name>
    <name type="common">Freshwater green alga</name>
    <dbReference type="NCBI Taxonomy" id="3076"/>
    <lineage>
        <taxon>Eukaryota</taxon>
        <taxon>Viridiplantae</taxon>
        <taxon>Chlorophyta</taxon>
        <taxon>core chlorophytes</taxon>
        <taxon>Trebouxiophyceae</taxon>
        <taxon>Chlorellales</taxon>
        <taxon>Chlorellaceae</taxon>
        <taxon>Chlorella clade</taxon>
        <taxon>Chlorella</taxon>
    </lineage>
</organism>
<name>A0A2P6TWT1_CHLSO</name>
<keyword evidence="3" id="KW-1185">Reference proteome</keyword>
<dbReference type="EMBL" id="LHPG02000005">
    <property type="protein sequence ID" value="PRW58520.1"/>
    <property type="molecule type" value="Genomic_DNA"/>
</dbReference>
<dbReference type="InterPro" id="IPR027443">
    <property type="entry name" value="IPNS-like_sf"/>
</dbReference>
<proteinExistence type="predicted"/>
<evidence type="ECO:0000256" key="1">
    <source>
        <dbReference type="SAM" id="MobiDB-lite"/>
    </source>
</evidence>
<dbReference type="SUPFAM" id="SSF51197">
    <property type="entry name" value="Clavaminate synthase-like"/>
    <property type="match status" value="1"/>
</dbReference>
<comment type="caution">
    <text evidence="2">The sequence shown here is derived from an EMBL/GenBank/DDBJ whole genome shotgun (WGS) entry which is preliminary data.</text>
</comment>
<dbReference type="OrthoDB" id="10248513at2759"/>
<protein>
    <submittedName>
        <fullName evidence="2">Clavaminate synthase</fullName>
    </submittedName>
</protein>
<gene>
    <name evidence="2" type="ORF">C2E21_3028</name>
</gene>
<dbReference type="Proteomes" id="UP000239899">
    <property type="component" value="Unassembled WGS sequence"/>
</dbReference>
<evidence type="ECO:0000313" key="3">
    <source>
        <dbReference type="Proteomes" id="UP000239899"/>
    </source>
</evidence>
<accession>A0A2P6TWT1</accession>
<feature type="compositionally biased region" description="Low complexity" evidence="1">
    <location>
        <begin position="17"/>
        <end position="34"/>
    </location>
</feature>
<dbReference type="AlphaFoldDB" id="A0A2P6TWT1"/>